<evidence type="ECO:0000313" key="4">
    <source>
        <dbReference type="Proteomes" id="UP000017836"/>
    </source>
</evidence>
<dbReference type="PANTHER" id="PTHR33115:SF50">
    <property type="entry name" value="ARM REPEAT SUPERFAMILY PROTEIN"/>
    <property type="match status" value="1"/>
</dbReference>
<dbReference type="Gramene" id="ERN12392">
    <property type="protein sequence ID" value="ERN12392"/>
    <property type="gene ID" value="AMTR_s00025p00116370"/>
</dbReference>
<dbReference type="AlphaFoldDB" id="W1PQT0"/>
<evidence type="ECO:0008006" key="5">
    <source>
        <dbReference type="Google" id="ProtNLM"/>
    </source>
</evidence>
<dbReference type="InterPro" id="IPR011989">
    <property type="entry name" value="ARM-like"/>
</dbReference>
<dbReference type="InterPro" id="IPR016024">
    <property type="entry name" value="ARM-type_fold"/>
</dbReference>
<keyword evidence="2" id="KW-1133">Transmembrane helix</keyword>
<name>W1PQT0_AMBTC</name>
<accession>W1PQT0</accession>
<organism evidence="3 4">
    <name type="scientific">Amborella trichopoda</name>
    <dbReference type="NCBI Taxonomy" id="13333"/>
    <lineage>
        <taxon>Eukaryota</taxon>
        <taxon>Viridiplantae</taxon>
        <taxon>Streptophyta</taxon>
        <taxon>Embryophyta</taxon>
        <taxon>Tracheophyta</taxon>
        <taxon>Spermatophyta</taxon>
        <taxon>Magnoliopsida</taxon>
        <taxon>Amborellales</taxon>
        <taxon>Amborellaceae</taxon>
        <taxon>Amborella</taxon>
    </lineage>
</organism>
<dbReference type="PANTHER" id="PTHR33115">
    <property type="entry name" value="ARM REPEAT SUPERFAMILY PROTEIN"/>
    <property type="match status" value="1"/>
</dbReference>
<feature type="region of interest" description="Disordered" evidence="1">
    <location>
        <begin position="1"/>
        <end position="57"/>
    </location>
</feature>
<dbReference type="SMART" id="SM00185">
    <property type="entry name" value="ARM"/>
    <property type="match status" value="2"/>
</dbReference>
<dbReference type="eggNOG" id="ENOG502QRQI">
    <property type="taxonomic scope" value="Eukaryota"/>
</dbReference>
<reference evidence="4" key="1">
    <citation type="journal article" date="2013" name="Science">
        <title>The Amborella genome and the evolution of flowering plants.</title>
        <authorList>
            <consortium name="Amborella Genome Project"/>
        </authorList>
    </citation>
    <scope>NUCLEOTIDE SEQUENCE [LARGE SCALE GENOMIC DNA]</scope>
</reference>
<dbReference type="KEGG" id="atr:18440610"/>
<keyword evidence="2" id="KW-0812">Transmembrane</keyword>
<dbReference type="HOGENOM" id="CLU_006857_2_1_1"/>
<keyword evidence="2" id="KW-0472">Membrane</keyword>
<dbReference type="EMBL" id="KI392614">
    <property type="protein sequence ID" value="ERN12392.1"/>
    <property type="molecule type" value="Genomic_DNA"/>
</dbReference>
<keyword evidence="4" id="KW-1185">Reference proteome</keyword>
<dbReference type="SUPFAM" id="SSF48371">
    <property type="entry name" value="ARM repeat"/>
    <property type="match status" value="1"/>
</dbReference>
<dbReference type="OrthoDB" id="662108at2759"/>
<sequence>MDKGTPQQKAESISLHIDKEQAHHPNNKKDNKGCQREPLPDPQINVPSSSQSNHHDHAPEKKITLFALRLAILEKMASGLGTLGFIWATVVLLGGFAITLSQTDFWFITTILLIESTRIFSRSHELEWQHQATRSLAEASRVSFRALKEGSGRLIRAMVHPLSATRLNDHGRKIQWPAKTQLPEAEVLSHHLPARTWKTSDVPLLPYAGWVFLSKNISRSLYWLQLLSACACVCLSLMRLSTQKYGEVSKGDSDKTNRGSALNIFYGLALAEALLFLLEKAYWEWKISHGRLLEQVNFDCGFDQMSMVSIKRFFYDAYSKCVNGSIFDGLKMDLVTFATELMLSDSSDEQLAGIRILGRFSTGNLFSDETLKKLGTSSMAMDRLIELLNWKNPREEEIRKSAAEIISKLAGKKQNALKVAGIPGSIESISSLLENPSKESPESIDTYDYSEFNLLGLQILKELAKDHDNCGKIGTTRGLLPKIVEFTWAKDVLMRGNRTTESQIRVVKRSLQILTMLVSSTGITGKNLRHEISQNVFTLSNIREILQYGESYSELQRLGVEILTSLAMDGEAKEKIGGTGGILRLLASVYFKQGIMAAGEALEMLGLESEENCKRMVRLGVVKELIEGLRNPVLSVNSARVLRNLCAYGGSNCFQGLNEVVDAQPTVLKMIMSEETKSQEVAIGLAIEIFRFMDKSQVELAFWQSGVRKSTLAGSLVQILRKYPKPSIEVPRMRRFAIELAIWMMRLEEENNNIFQELGLKEELERVADTTSELECFNVFSGSVGISRHRIPMQMLVTKALELLGC</sequence>
<protein>
    <recommendedName>
        <fullName evidence="5">Armadillo repeat-containing domain-containing protein</fullName>
    </recommendedName>
</protein>
<dbReference type="Proteomes" id="UP000017836">
    <property type="component" value="Unassembled WGS sequence"/>
</dbReference>
<dbReference type="Gene3D" id="1.25.10.10">
    <property type="entry name" value="Leucine-rich Repeat Variant"/>
    <property type="match status" value="1"/>
</dbReference>
<evidence type="ECO:0000256" key="1">
    <source>
        <dbReference type="SAM" id="MobiDB-lite"/>
    </source>
</evidence>
<dbReference type="InterPro" id="IPR000225">
    <property type="entry name" value="Armadillo"/>
</dbReference>
<feature type="transmembrane region" description="Helical" evidence="2">
    <location>
        <begin position="79"/>
        <end position="99"/>
    </location>
</feature>
<gene>
    <name evidence="3" type="ORF">AMTR_s00025p00116370</name>
</gene>
<proteinExistence type="predicted"/>
<evidence type="ECO:0000256" key="2">
    <source>
        <dbReference type="SAM" id="Phobius"/>
    </source>
</evidence>
<feature type="compositionally biased region" description="Polar residues" evidence="1">
    <location>
        <begin position="1"/>
        <end position="11"/>
    </location>
</feature>
<evidence type="ECO:0000313" key="3">
    <source>
        <dbReference type="EMBL" id="ERN12392.1"/>
    </source>
</evidence>
<dbReference type="OMA" id="VNRECEL"/>
<feature type="compositionally biased region" description="Basic and acidic residues" evidence="1">
    <location>
        <begin position="16"/>
        <end position="39"/>
    </location>
</feature>